<dbReference type="Pfam" id="PF08327">
    <property type="entry name" value="AHSA1"/>
    <property type="match status" value="1"/>
</dbReference>
<dbReference type="GO" id="GO:0001671">
    <property type="term" value="F:ATPase activator activity"/>
    <property type="evidence" value="ECO:0007669"/>
    <property type="project" value="InterPro"/>
</dbReference>
<dbReference type="Pfam" id="PF09229">
    <property type="entry name" value="Aha1_N"/>
    <property type="match status" value="1"/>
</dbReference>
<comment type="similarity">
    <text evidence="1">Belongs to the AHA1 family.</text>
</comment>
<dbReference type="Gene3D" id="3.30.530.20">
    <property type="match status" value="1"/>
</dbReference>
<reference evidence="4" key="1">
    <citation type="submission" date="2022-11" db="UniProtKB">
        <authorList>
            <consortium name="WormBaseParasite"/>
        </authorList>
    </citation>
    <scope>IDENTIFICATION</scope>
</reference>
<dbReference type="InterPro" id="IPR013538">
    <property type="entry name" value="ASHA1/2-like_C"/>
</dbReference>
<dbReference type="GO" id="GO:0051087">
    <property type="term" value="F:protein-folding chaperone binding"/>
    <property type="evidence" value="ECO:0007669"/>
    <property type="project" value="InterPro"/>
</dbReference>
<dbReference type="GO" id="GO:0005829">
    <property type="term" value="C:cytosol"/>
    <property type="evidence" value="ECO:0007669"/>
    <property type="project" value="TreeGrafter"/>
</dbReference>
<dbReference type="InterPro" id="IPR036338">
    <property type="entry name" value="Aha1"/>
</dbReference>
<evidence type="ECO:0000313" key="3">
    <source>
        <dbReference type="Proteomes" id="UP000887565"/>
    </source>
</evidence>
<feature type="domain" description="Activator of Hsp90 ATPase AHSA1-like N-terminal" evidence="2">
    <location>
        <begin position="29"/>
        <end position="173"/>
    </location>
</feature>
<organism evidence="3 4">
    <name type="scientific">Romanomermis culicivorax</name>
    <name type="common">Nematode worm</name>
    <dbReference type="NCBI Taxonomy" id="13658"/>
    <lineage>
        <taxon>Eukaryota</taxon>
        <taxon>Metazoa</taxon>
        <taxon>Ecdysozoa</taxon>
        <taxon>Nematoda</taxon>
        <taxon>Enoplea</taxon>
        <taxon>Dorylaimia</taxon>
        <taxon>Mermithida</taxon>
        <taxon>Mermithoidea</taxon>
        <taxon>Mermithidae</taxon>
        <taxon>Romanomermis</taxon>
    </lineage>
</organism>
<dbReference type="InterPro" id="IPR015310">
    <property type="entry name" value="AHSA1-like_N"/>
</dbReference>
<evidence type="ECO:0000256" key="1">
    <source>
        <dbReference type="ARBA" id="ARBA00006817"/>
    </source>
</evidence>
<dbReference type="PANTHER" id="PTHR13009">
    <property type="entry name" value="HEAT SHOCK PROTEIN 90 HSP90 CO-CHAPERONE AHA-1"/>
    <property type="match status" value="1"/>
</dbReference>
<dbReference type="WBParaSite" id="nRc.2.0.1.t41787-RA">
    <property type="protein sequence ID" value="nRc.2.0.1.t41787-RA"/>
    <property type="gene ID" value="nRc.2.0.1.g41787"/>
</dbReference>
<dbReference type="Gene3D" id="3.15.10.20">
    <property type="entry name" value="Activator of Hsp90 ATPase Aha1, N-terminal domain"/>
    <property type="match status" value="1"/>
</dbReference>
<protein>
    <submittedName>
        <fullName evidence="4">Activator of Hsp90 ATPase AHSA1-like N-terminal domain-containing protein</fullName>
    </submittedName>
</protein>
<keyword evidence="3" id="KW-1185">Reference proteome</keyword>
<dbReference type="AlphaFoldDB" id="A0A915KUH3"/>
<dbReference type="CDD" id="cd08892">
    <property type="entry name" value="SRPBCC_Aha1"/>
    <property type="match status" value="1"/>
</dbReference>
<dbReference type="OMA" id="GDCEVNQ"/>
<dbReference type="SUPFAM" id="SSF103111">
    <property type="entry name" value="Activator of Hsp90 ATPase, Aha1"/>
    <property type="match status" value="1"/>
</dbReference>
<dbReference type="GO" id="GO:0006457">
    <property type="term" value="P:protein folding"/>
    <property type="evidence" value="ECO:0007669"/>
    <property type="project" value="TreeGrafter"/>
</dbReference>
<dbReference type="InterPro" id="IPR023393">
    <property type="entry name" value="START-like_dom_sf"/>
</dbReference>
<evidence type="ECO:0000259" key="2">
    <source>
        <dbReference type="SMART" id="SM01000"/>
    </source>
</evidence>
<proteinExistence type="inferred from homology"/>
<dbReference type="SMART" id="SM01000">
    <property type="entry name" value="Aha1_N"/>
    <property type="match status" value="1"/>
</dbReference>
<accession>A0A915KUH3</accession>
<dbReference type="Proteomes" id="UP000887565">
    <property type="component" value="Unplaced"/>
</dbReference>
<name>A0A915KUH3_ROMCU</name>
<evidence type="ECO:0000313" key="4">
    <source>
        <dbReference type="WBParaSite" id="nRc.2.0.1.t41787-RA"/>
    </source>
</evidence>
<dbReference type="SUPFAM" id="SSF55961">
    <property type="entry name" value="Bet v1-like"/>
    <property type="match status" value="1"/>
</dbReference>
<sequence length="352" mass="40243">MAKWGEGDPRWIVEERPDATNVNNWHWTEKNASDWSKNKFKELLVGLEMNFDADDRSPVKGNCRITEVSSADGEATANNRKAKLIFFFEWNLELKFEALLAGRKSDDEKITGRIEIPNLSDENSADEVEVNVKMDANDQDSFAVKEVVRKKFSALVKQALAVYIKQLKEEYSKTLILPTKQDLNATINTQSGMSRARNVLNNVIDKSKKENDVIHGRSCSLSISETFHCSARDLYNAFTMVEMVQAFTRAAAPEFDAQVGGSFKLFNGHIGGKFLSMSPHDKLSFLWRMKNWRPDDHHSQVDLEFKEHDGSTILHLNQREIPDDQVSSTEEGWKRYYFDAIKQTFGFGARIF</sequence>
<dbReference type="PANTHER" id="PTHR13009:SF22">
    <property type="entry name" value="LD43819P"/>
    <property type="match status" value="1"/>
</dbReference>